<evidence type="ECO:0000256" key="10">
    <source>
        <dbReference type="ARBA" id="ARBA00022967"/>
    </source>
</evidence>
<feature type="compositionally biased region" description="Basic residues" evidence="14">
    <location>
        <begin position="704"/>
        <end position="717"/>
    </location>
</feature>
<name>A0ABD2QND4_9PLAT</name>
<dbReference type="SUPFAM" id="SSF81660">
    <property type="entry name" value="Metal cation-transporting ATPase, ATP-binding domain N"/>
    <property type="match status" value="1"/>
</dbReference>
<dbReference type="Gene3D" id="1.20.1110.10">
    <property type="entry name" value="Calcium-transporting ATPase, transmembrane domain"/>
    <property type="match status" value="1"/>
</dbReference>
<dbReference type="SFLD" id="SFLDG00002">
    <property type="entry name" value="C1.7:_P-type_atpase_like"/>
    <property type="match status" value="1"/>
</dbReference>
<dbReference type="InterPro" id="IPR023214">
    <property type="entry name" value="HAD_sf"/>
</dbReference>
<evidence type="ECO:0000259" key="16">
    <source>
        <dbReference type="Pfam" id="PF00122"/>
    </source>
</evidence>
<keyword evidence="3" id="KW-0597">Phosphoprotein</keyword>
<keyword evidence="10" id="KW-1278">Translocase</keyword>
<evidence type="ECO:0000256" key="15">
    <source>
        <dbReference type="SAM" id="Phobius"/>
    </source>
</evidence>
<accession>A0ABD2QND4</accession>
<sequence>MSASKLLRLPDIARCQSTLTYFVYKRLKYILNPQDNEFQLLDPWDDGPISRIIDSEPLEEDEAALLMELYDSNEIIVPITSIFTLLIAEALSCFYIFQVLSCILWFADEYYQYATCIILISLGSLLWEVYETRKNEKTLHATVCSVGIVDRVRVINGEQLTSSVSTKDLAPGDLIKIPPDGFTMHCDALLLTGNCIVNESSLTGESVPVTKTSFPVDEMRSKLKRLAPQEAKNQKFDLESASRNVLFSGTHVIQTRNFANEPVLALVARTGFKTTRGELIRGILFPKPIEFQFNNDARQFVIFLACLAAIGFFASIFLMVRVHLGYFTIIKRALDLITVIVPPALPVAMTVGVVFAQRRLKKKSLFCVHPSAINLAGVINVTCFDKTGTITEDGLDMWGVVPLDETGSRFSEPLSDVKLKLISGPLMETMTSCHSLTVINGELSGDPLDLKMFQSTNWEFTEETSVDHNKFEMTVPVVVRPRNQPDNQFPAELPYEVGILRQFPFSSSLQCMSVIARVLNQSHFNVYCKGSPEKLETLCRRDTIPSDFHSLLLDYTREGYRVLALAWRPLKLSYPKALKIPREQVERKLRFLGLLVMENRLKPESADVILTLKAANIRPIMVTGDNMLTALSVARDCEMIDEQDKVIVVSAKAPPNAEDDYILQLDQSSNNATDANWEHLVEFHYAEDLQRPVMEVTTATNLRSQKRSTKQAKRRWKTNRDPRAVSRMHQLKNWMRFNRFSSTIVEVTSLTESAEGYGSMEAGLNSVSAAGEPNTLQPPHPHLTIRMLDHPDFHLAISGKTWATIHEYFPSLIPKLVVKGTVFARFSPDQKMQLIEALQSVGYYVSMCGDGANDCGALKAAHAGISLSEAEASVASGFTSRVQNISCVPLLIREGRCALATSFGIFKFMAGYSITQFISVILLHSIGTTLSDSQFLYVDLFLITTLGVTFSYTQAYHKLEVGAPCMRLFSAVTLSSLCSQLLLNLLIQLAAFFYVQAQPWYKDYVQIDPDKYEYYNYDISSLFIVSVYQYIILAIVFSKGAPYRKSIISNRIFLLNLAATIVLTLVITVYPIEALTKYYSLMSFPVYETQAILLGFVIFNVVFAHLFEFLIDGVAFQRRVRKLRTILFPQKVQRKDYERIRDEIERMAGQWPPLIRSASVQDIRGDLFQGPMRVDTQRHRHASSCTDDESDNLTSPIVSPPCKRETAMFFANSQEESAENEMPKQRKRSSSLNPQQVTLGPLQLCKEQETRTASSREVDRRISDAWRRRTKSSDARHVLCNMVKSEEELNFPRLKI</sequence>
<dbReference type="PRINTS" id="PR00119">
    <property type="entry name" value="CATATPASE"/>
</dbReference>
<dbReference type="PROSITE" id="PS00154">
    <property type="entry name" value="ATPASE_E1_E2"/>
    <property type="match status" value="1"/>
</dbReference>
<evidence type="ECO:0000256" key="1">
    <source>
        <dbReference type="ARBA" id="ARBA00004107"/>
    </source>
</evidence>
<feature type="region of interest" description="Disordered" evidence="14">
    <location>
        <begin position="701"/>
        <end position="723"/>
    </location>
</feature>
<evidence type="ECO:0000256" key="9">
    <source>
        <dbReference type="ARBA" id="ARBA00022842"/>
    </source>
</evidence>
<dbReference type="FunFam" id="1.20.1110.10:FF:000023">
    <property type="entry name" value="Cation-transporting ATPase"/>
    <property type="match status" value="1"/>
</dbReference>
<comment type="similarity">
    <text evidence="2">Belongs to the cation transport ATPase (P-type) (TC 3.A.3) family. Type V subfamily.</text>
</comment>
<keyword evidence="8" id="KW-0067">ATP-binding</keyword>
<dbReference type="SFLD" id="SFLDF00027">
    <property type="entry name" value="p-type_atpase"/>
    <property type="match status" value="1"/>
</dbReference>
<gene>
    <name evidence="17" type="ORF">Ciccas_000270</name>
</gene>
<evidence type="ECO:0000256" key="5">
    <source>
        <dbReference type="ARBA" id="ARBA00022723"/>
    </source>
</evidence>
<dbReference type="InterPro" id="IPR001757">
    <property type="entry name" value="P_typ_ATPase"/>
</dbReference>
<dbReference type="GO" id="GO:0005524">
    <property type="term" value="F:ATP binding"/>
    <property type="evidence" value="ECO:0007669"/>
    <property type="project" value="UniProtKB-KW"/>
</dbReference>
<evidence type="ECO:0000313" key="17">
    <source>
        <dbReference type="EMBL" id="KAL3321032.1"/>
    </source>
</evidence>
<proteinExistence type="inferred from homology"/>
<keyword evidence="6" id="KW-0547">Nucleotide-binding</keyword>
<dbReference type="Pfam" id="PF00122">
    <property type="entry name" value="E1-E2_ATPase"/>
    <property type="match status" value="1"/>
</dbReference>
<dbReference type="GO" id="GO:0031902">
    <property type="term" value="C:late endosome membrane"/>
    <property type="evidence" value="ECO:0007669"/>
    <property type="project" value="UniProtKB-SubCell"/>
</dbReference>
<dbReference type="FunFam" id="3.40.50.1000:FF:000068">
    <property type="entry name" value="Cation-transporting ATPase"/>
    <property type="match status" value="1"/>
</dbReference>
<dbReference type="SUPFAM" id="SSF81653">
    <property type="entry name" value="Calcium ATPase, transduction domain A"/>
    <property type="match status" value="1"/>
</dbReference>
<feature type="transmembrane region" description="Helical" evidence="15">
    <location>
        <begin position="935"/>
        <end position="956"/>
    </location>
</feature>
<dbReference type="Proteomes" id="UP001626550">
    <property type="component" value="Unassembled WGS sequence"/>
</dbReference>
<dbReference type="NCBIfam" id="TIGR01657">
    <property type="entry name" value="P-ATPase-V"/>
    <property type="match status" value="1"/>
</dbReference>
<evidence type="ECO:0000256" key="12">
    <source>
        <dbReference type="ARBA" id="ARBA00023136"/>
    </source>
</evidence>
<dbReference type="InterPro" id="IPR006544">
    <property type="entry name" value="P-type_TPase_V"/>
</dbReference>
<dbReference type="Gene3D" id="3.40.1110.10">
    <property type="entry name" value="Calcium-transporting ATPase, cytoplasmic domain N"/>
    <property type="match status" value="1"/>
</dbReference>
<dbReference type="InterPro" id="IPR023298">
    <property type="entry name" value="ATPase_P-typ_TM_dom_sf"/>
</dbReference>
<dbReference type="InterPro" id="IPR059000">
    <property type="entry name" value="ATPase_P-type_domA"/>
</dbReference>
<dbReference type="GO" id="GO:0046872">
    <property type="term" value="F:metal ion binding"/>
    <property type="evidence" value="ECO:0007669"/>
    <property type="project" value="UniProtKB-KW"/>
</dbReference>
<organism evidence="17 18">
    <name type="scientific">Cichlidogyrus casuarinus</name>
    <dbReference type="NCBI Taxonomy" id="1844966"/>
    <lineage>
        <taxon>Eukaryota</taxon>
        <taxon>Metazoa</taxon>
        <taxon>Spiralia</taxon>
        <taxon>Lophotrochozoa</taxon>
        <taxon>Platyhelminthes</taxon>
        <taxon>Monogenea</taxon>
        <taxon>Monopisthocotylea</taxon>
        <taxon>Dactylogyridea</taxon>
        <taxon>Ancyrocephalidae</taxon>
        <taxon>Cichlidogyrus</taxon>
    </lineage>
</organism>
<dbReference type="Gene3D" id="2.70.150.10">
    <property type="entry name" value="Calcium-transporting ATPase, cytoplasmic transduction domain A"/>
    <property type="match status" value="1"/>
</dbReference>
<comment type="subcellular location">
    <subcellularLocation>
        <location evidence="1">Late endosome membrane</location>
        <topology evidence="1">Multi-pass membrane protein</topology>
    </subcellularLocation>
</comment>
<dbReference type="InterPro" id="IPR008250">
    <property type="entry name" value="ATPase_P-typ_transduc_dom_A_sf"/>
</dbReference>
<feature type="region of interest" description="Disordered" evidence="14">
    <location>
        <begin position="1214"/>
        <end position="1240"/>
    </location>
</feature>
<feature type="domain" description="P-type ATPase A" evidence="16">
    <location>
        <begin position="150"/>
        <end position="281"/>
    </location>
</feature>
<comment type="catalytic activity">
    <reaction evidence="13">
        <text>ATP + H2O = ADP + phosphate + H(+)</text>
        <dbReference type="Rhea" id="RHEA:13065"/>
        <dbReference type="ChEBI" id="CHEBI:15377"/>
        <dbReference type="ChEBI" id="CHEBI:15378"/>
        <dbReference type="ChEBI" id="CHEBI:30616"/>
        <dbReference type="ChEBI" id="CHEBI:43474"/>
        <dbReference type="ChEBI" id="CHEBI:456216"/>
    </reaction>
</comment>
<dbReference type="InterPro" id="IPR036412">
    <property type="entry name" value="HAD-like_sf"/>
</dbReference>
<comment type="caution">
    <text evidence="17">The sequence shown here is derived from an EMBL/GenBank/DDBJ whole genome shotgun (WGS) entry which is preliminary data.</text>
</comment>
<evidence type="ECO:0000256" key="4">
    <source>
        <dbReference type="ARBA" id="ARBA00022692"/>
    </source>
</evidence>
<evidence type="ECO:0000256" key="11">
    <source>
        <dbReference type="ARBA" id="ARBA00022989"/>
    </source>
</evidence>
<keyword evidence="9" id="KW-0460">Magnesium</keyword>
<keyword evidence="5" id="KW-0479">Metal-binding</keyword>
<feature type="transmembrane region" description="Helical" evidence="15">
    <location>
        <begin position="1052"/>
        <end position="1072"/>
    </location>
</feature>
<dbReference type="SFLD" id="SFLDS00003">
    <property type="entry name" value="Haloacid_Dehalogenase"/>
    <property type="match status" value="1"/>
</dbReference>
<evidence type="ECO:0000256" key="3">
    <source>
        <dbReference type="ARBA" id="ARBA00022553"/>
    </source>
</evidence>
<keyword evidence="12 15" id="KW-0472">Membrane</keyword>
<evidence type="ECO:0000256" key="14">
    <source>
        <dbReference type="SAM" id="MobiDB-lite"/>
    </source>
</evidence>
<evidence type="ECO:0000256" key="2">
    <source>
        <dbReference type="ARBA" id="ARBA00006000"/>
    </source>
</evidence>
<dbReference type="InterPro" id="IPR018303">
    <property type="entry name" value="ATPase_P-typ_P_site"/>
</dbReference>
<feature type="transmembrane region" description="Helical" evidence="15">
    <location>
        <begin position="75"/>
        <end position="98"/>
    </location>
</feature>
<evidence type="ECO:0000256" key="13">
    <source>
        <dbReference type="ARBA" id="ARBA00049360"/>
    </source>
</evidence>
<feature type="transmembrane region" description="Helical" evidence="15">
    <location>
        <begin position="968"/>
        <end position="994"/>
    </location>
</feature>
<evidence type="ECO:0000256" key="8">
    <source>
        <dbReference type="ARBA" id="ARBA00022840"/>
    </source>
</evidence>
<dbReference type="PANTHER" id="PTHR45630">
    <property type="entry name" value="CATION-TRANSPORTING ATPASE-RELATED"/>
    <property type="match status" value="1"/>
</dbReference>
<dbReference type="FunFam" id="3.40.1110.10:FF:000026">
    <property type="entry name" value="Cation-transporting ATPase"/>
    <property type="match status" value="1"/>
</dbReference>
<keyword evidence="11 15" id="KW-1133">Transmembrane helix</keyword>
<dbReference type="Pfam" id="PF13246">
    <property type="entry name" value="Cation_ATPase"/>
    <property type="match status" value="1"/>
</dbReference>
<feature type="transmembrane region" description="Helical" evidence="15">
    <location>
        <begin position="336"/>
        <end position="356"/>
    </location>
</feature>
<dbReference type="InterPro" id="IPR044492">
    <property type="entry name" value="P_typ_ATPase_HD_dom"/>
</dbReference>
<dbReference type="SUPFAM" id="SSF56784">
    <property type="entry name" value="HAD-like"/>
    <property type="match status" value="1"/>
</dbReference>
<dbReference type="EMBL" id="JBJKFK010000014">
    <property type="protein sequence ID" value="KAL3321032.1"/>
    <property type="molecule type" value="Genomic_DNA"/>
</dbReference>
<reference evidence="17 18" key="1">
    <citation type="submission" date="2024-11" db="EMBL/GenBank/DDBJ databases">
        <title>Adaptive evolution of stress response genes in parasites aligns with host niche diversity.</title>
        <authorList>
            <person name="Hahn C."/>
            <person name="Resl P."/>
        </authorList>
    </citation>
    <scope>NUCLEOTIDE SEQUENCE [LARGE SCALE GENOMIC DNA]</scope>
    <source>
        <strain evidence="17">EGGRZ-B1_66</strain>
        <tissue evidence="17">Body</tissue>
    </source>
</reference>
<evidence type="ECO:0000256" key="7">
    <source>
        <dbReference type="ARBA" id="ARBA00022753"/>
    </source>
</evidence>
<dbReference type="InterPro" id="IPR023299">
    <property type="entry name" value="ATPase_P-typ_cyto_dom_N"/>
</dbReference>
<feature type="transmembrane region" description="Helical" evidence="15">
    <location>
        <begin position="1092"/>
        <end position="1116"/>
    </location>
</feature>
<keyword evidence="4 15" id="KW-0812">Transmembrane</keyword>
<dbReference type="NCBIfam" id="TIGR01494">
    <property type="entry name" value="ATPase_P-type"/>
    <property type="match status" value="1"/>
</dbReference>
<evidence type="ECO:0000256" key="6">
    <source>
        <dbReference type="ARBA" id="ARBA00022741"/>
    </source>
</evidence>
<keyword evidence="7" id="KW-0967">Endosome</keyword>
<keyword evidence="18" id="KW-1185">Reference proteome</keyword>
<dbReference type="PANTHER" id="PTHR45630:SF8">
    <property type="entry name" value="CATION-TRANSPORTING ATPASE"/>
    <property type="match status" value="1"/>
</dbReference>
<protein>
    <recommendedName>
        <fullName evidence="16">P-type ATPase A domain-containing protein</fullName>
    </recommendedName>
</protein>
<feature type="transmembrane region" description="Helical" evidence="15">
    <location>
        <begin position="110"/>
        <end position="130"/>
    </location>
</feature>
<dbReference type="SUPFAM" id="SSF81665">
    <property type="entry name" value="Calcium ATPase, transmembrane domain M"/>
    <property type="match status" value="1"/>
</dbReference>
<dbReference type="Gene3D" id="3.40.50.1000">
    <property type="entry name" value="HAD superfamily/HAD-like"/>
    <property type="match status" value="1"/>
</dbReference>
<feature type="transmembrane region" description="Helical" evidence="15">
    <location>
        <begin position="903"/>
        <end position="923"/>
    </location>
</feature>
<evidence type="ECO:0000313" key="18">
    <source>
        <dbReference type="Proteomes" id="UP001626550"/>
    </source>
</evidence>
<feature type="transmembrane region" description="Helical" evidence="15">
    <location>
        <begin position="1014"/>
        <end position="1040"/>
    </location>
</feature>
<feature type="transmembrane region" description="Helical" evidence="15">
    <location>
        <begin position="300"/>
        <end position="324"/>
    </location>
</feature>